<organism evidence="3 4">
    <name type="scientific">Cannabis sativa</name>
    <name type="common">Hemp</name>
    <name type="synonym">Marijuana</name>
    <dbReference type="NCBI Taxonomy" id="3483"/>
    <lineage>
        <taxon>Eukaryota</taxon>
        <taxon>Viridiplantae</taxon>
        <taxon>Streptophyta</taxon>
        <taxon>Embryophyta</taxon>
        <taxon>Tracheophyta</taxon>
        <taxon>Spermatophyta</taxon>
        <taxon>Magnoliopsida</taxon>
        <taxon>eudicotyledons</taxon>
        <taxon>Gunneridae</taxon>
        <taxon>Pentapetalae</taxon>
        <taxon>rosids</taxon>
        <taxon>fabids</taxon>
        <taxon>Rosales</taxon>
        <taxon>Cannabaceae</taxon>
        <taxon>Cannabis</taxon>
    </lineage>
</organism>
<sequence length="350" mass="39902">MALTRTKSGLYFIGPGAKVGDSNDPQEDTKSVKGSSEDAKVNTKDVEEDMPEDDPQDKVVDGDIGENNQLDESYLVVIMARQLHWPKAVQAPPITDAPEKADSKDPRALGIHKDKGKGIKRKGNQALSTSGIRCQWQKPFHEQSLKKIQHQEGKSQSYKRKTLGNNLRNHINDRVHVRESSSDKTQCLELKVEELMKIMEKISGKQSVVVSNFEEEDTEPCVKRIIDAPLLENFRMPQIELYEGRTDPRDHLSKYNRIMQVAQASDNAKSLCFLMMLSKSTEDWWKRLSPGSIHNWRDLQVMFRKKFIAAKDYDLEARSLTSVKQKKGEILKKFILRMMDVTAKTKSLTT</sequence>
<dbReference type="PANTHER" id="PTHR33223">
    <property type="entry name" value="CCHC-TYPE DOMAIN-CONTAINING PROTEIN"/>
    <property type="match status" value="1"/>
</dbReference>
<evidence type="ECO:0000256" key="1">
    <source>
        <dbReference type="SAM" id="MobiDB-lite"/>
    </source>
</evidence>
<name>A0A803PI49_CANSA</name>
<dbReference type="AlphaFoldDB" id="A0A803PI49"/>
<accession>A0A803PI49</accession>
<evidence type="ECO:0000259" key="2">
    <source>
        <dbReference type="Pfam" id="PF03732"/>
    </source>
</evidence>
<proteinExistence type="predicted"/>
<feature type="compositionally biased region" description="Basic and acidic residues" evidence="1">
    <location>
        <begin position="97"/>
        <end position="117"/>
    </location>
</feature>
<feature type="domain" description="Retrotransposon gag" evidence="2">
    <location>
        <begin position="274"/>
        <end position="344"/>
    </location>
</feature>
<dbReference type="PANTHER" id="PTHR33223:SF10">
    <property type="entry name" value="AMINOTRANSFERASE-LIKE PLANT MOBILE DOMAIN-CONTAINING PROTEIN"/>
    <property type="match status" value="1"/>
</dbReference>
<feature type="compositionally biased region" description="Basic and acidic residues" evidence="1">
    <location>
        <begin position="27"/>
        <end position="45"/>
    </location>
</feature>
<protein>
    <recommendedName>
        <fullName evidence="2">Retrotransposon gag domain-containing protein</fullName>
    </recommendedName>
</protein>
<feature type="compositionally biased region" description="Acidic residues" evidence="1">
    <location>
        <begin position="46"/>
        <end position="55"/>
    </location>
</feature>
<dbReference type="Proteomes" id="UP000596661">
    <property type="component" value="Chromosome 4"/>
</dbReference>
<feature type="region of interest" description="Disordered" evidence="1">
    <location>
        <begin position="1"/>
        <end position="65"/>
    </location>
</feature>
<feature type="region of interest" description="Disordered" evidence="1">
    <location>
        <begin position="93"/>
        <end position="124"/>
    </location>
</feature>
<dbReference type="EMBL" id="UZAU01000365">
    <property type="status" value="NOT_ANNOTATED_CDS"/>
    <property type="molecule type" value="Genomic_DNA"/>
</dbReference>
<reference evidence="3" key="2">
    <citation type="submission" date="2021-03" db="UniProtKB">
        <authorList>
            <consortium name="EnsemblPlants"/>
        </authorList>
    </citation>
    <scope>IDENTIFICATION</scope>
</reference>
<keyword evidence="4" id="KW-1185">Reference proteome</keyword>
<reference evidence="3" key="1">
    <citation type="submission" date="2018-11" db="EMBL/GenBank/DDBJ databases">
        <authorList>
            <person name="Grassa J C."/>
        </authorList>
    </citation>
    <scope>NUCLEOTIDE SEQUENCE [LARGE SCALE GENOMIC DNA]</scope>
</reference>
<dbReference type="Pfam" id="PF03732">
    <property type="entry name" value="Retrotrans_gag"/>
    <property type="match status" value="1"/>
</dbReference>
<dbReference type="EnsemblPlants" id="evm.model.04.614">
    <property type="protein sequence ID" value="cds.evm.model.04.614"/>
    <property type="gene ID" value="evm.TU.04.614"/>
</dbReference>
<dbReference type="Gramene" id="evm.model.04.614">
    <property type="protein sequence ID" value="cds.evm.model.04.614"/>
    <property type="gene ID" value="evm.TU.04.614"/>
</dbReference>
<evidence type="ECO:0000313" key="3">
    <source>
        <dbReference type="EnsemblPlants" id="cds.evm.model.04.614"/>
    </source>
</evidence>
<dbReference type="InterPro" id="IPR005162">
    <property type="entry name" value="Retrotrans_gag_dom"/>
</dbReference>
<evidence type="ECO:0000313" key="4">
    <source>
        <dbReference type="Proteomes" id="UP000596661"/>
    </source>
</evidence>